<evidence type="ECO:0000313" key="3">
    <source>
        <dbReference type="EMBL" id="ORY66381.1"/>
    </source>
</evidence>
<dbReference type="EMBL" id="MCFJ01000005">
    <property type="protein sequence ID" value="ORY66381.1"/>
    <property type="molecule type" value="Genomic_DNA"/>
</dbReference>
<dbReference type="STRING" id="1141098.A0A1Y2E499"/>
<feature type="compositionally biased region" description="Low complexity" evidence="1">
    <location>
        <begin position="32"/>
        <end position="42"/>
    </location>
</feature>
<feature type="region of interest" description="Disordered" evidence="1">
    <location>
        <begin position="1"/>
        <end position="42"/>
    </location>
</feature>
<dbReference type="GO" id="GO:0005773">
    <property type="term" value="C:vacuole"/>
    <property type="evidence" value="ECO:0007669"/>
    <property type="project" value="GOC"/>
</dbReference>
<feature type="region of interest" description="Disordered" evidence="1">
    <location>
        <begin position="339"/>
        <end position="366"/>
    </location>
</feature>
<name>A0A1Y2E499_9PEZI</name>
<dbReference type="InParanoid" id="A0A1Y2E499"/>
<feature type="domain" description="Nitrogen regulatory protein areA GATA-like" evidence="2">
    <location>
        <begin position="197"/>
        <end position="224"/>
    </location>
</feature>
<dbReference type="AlphaFoldDB" id="A0A1Y2E499"/>
<dbReference type="Proteomes" id="UP000193689">
    <property type="component" value="Unassembled WGS sequence"/>
</dbReference>
<feature type="compositionally biased region" description="Basic and acidic residues" evidence="1">
    <location>
        <begin position="448"/>
        <end position="460"/>
    </location>
</feature>
<sequence length="587" mass="65609">MAVVLSSEDNSLFSPPALRRTHSQPKFVGKQSSGFHTSSSTSRISDAYNASYHHQSYHIVSDSNPSSAPSSPRTAHADSADPSYSSTPATNLSLDGHCEDDLEPDDDRILLPAYDSNPFFPPALEDDLEAPTSPQTGNSYTISPPEEDSHDSSATTSRPITPEFYEHAEDDTAVKHHPTQHVDYLSHNWKEEDIWSSWRYIVSRRNEYSNGPRLENASWRTWMKAKYRLKTVSPETLNWLKDCDVTWLYGPLQTRQLNLFPNDTEHGSSTLSRNDSFVNKKPILKKRSMSEIMLQRSLSSSSLLKQATAAIQAQQKDRKMTRPILHQASTDFMTFPFSSRRMSRENTSRAPSTASSGVISPSTERKHIHFDEQVKQCIAVDSPGDDEEEEEVGHGHWKYDNDSDSDDGAIMMKRTNSKKKPLKPRKSLTPVSAESKTIAMLPSTTLKYRKDTPEPRETAMKHSTGLRSPLLSPTSSQETLRPSRPSGPFYAVDNDEENTLGDETSTTPVSSPVEAFVQNRQPGLSRSGSTNSLTAEPAGMRRTESGMFMPYEEGEVRGNDGIIGRVIDTVNTARDIAHVIWNVGWKR</sequence>
<keyword evidence="4" id="KW-1185">Reference proteome</keyword>
<protein>
    <submittedName>
        <fullName evidence="3">Protein phosphatase type 1 complex subunit Hex2/Reg1</fullName>
    </submittedName>
</protein>
<feature type="compositionally biased region" description="Polar residues" evidence="1">
    <location>
        <begin position="132"/>
        <end position="142"/>
    </location>
</feature>
<feature type="compositionally biased region" description="Basic residues" evidence="1">
    <location>
        <begin position="415"/>
        <end position="426"/>
    </location>
</feature>
<dbReference type="RefSeq" id="XP_040717345.1">
    <property type="nucleotide sequence ID" value="XM_040855698.1"/>
</dbReference>
<reference evidence="3 4" key="1">
    <citation type="submission" date="2016-07" db="EMBL/GenBank/DDBJ databases">
        <title>Pervasive Adenine N6-methylation of Active Genes in Fungi.</title>
        <authorList>
            <consortium name="DOE Joint Genome Institute"/>
            <person name="Mondo S.J."/>
            <person name="Dannebaum R.O."/>
            <person name="Kuo R.C."/>
            <person name="Labutti K."/>
            <person name="Haridas S."/>
            <person name="Kuo A."/>
            <person name="Salamov A."/>
            <person name="Ahrendt S.R."/>
            <person name="Lipzen A."/>
            <person name="Sullivan W."/>
            <person name="Andreopoulos W.B."/>
            <person name="Clum A."/>
            <person name="Lindquist E."/>
            <person name="Daum C."/>
            <person name="Ramamoorthy G.K."/>
            <person name="Gryganskyi A."/>
            <person name="Culley D."/>
            <person name="Magnuson J.K."/>
            <person name="James T.Y."/>
            <person name="O'Malley M.A."/>
            <person name="Stajich J.E."/>
            <person name="Spatafora J.W."/>
            <person name="Visel A."/>
            <person name="Grigoriev I.V."/>
        </authorList>
    </citation>
    <scope>NUCLEOTIDE SEQUENCE [LARGE SCALE GENOMIC DNA]</scope>
    <source>
        <strain evidence="3 4">CBS 129021</strain>
    </source>
</reference>
<evidence type="ECO:0000259" key="2">
    <source>
        <dbReference type="Pfam" id="PF08550"/>
    </source>
</evidence>
<evidence type="ECO:0000256" key="1">
    <source>
        <dbReference type="SAM" id="MobiDB-lite"/>
    </source>
</evidence>
<feature type="compositionally biased region" description="Polar residues" evidence="1">
    <location>
        <begin position="501"/>
        <end position="510"/>
    </location>
</feature>
<comment type="caution">
    <text evidence="3">The sequence shown here is derived from an EMBL/GenBank/DDBJ whole genome shotgun (WGS) entry which is preliminary data.</text>
</comment>
<evidence type="ECO:0000313" key="4">
    <source>
        <dbReference type="Proteomes" id="UP000193689"/>
    </source>
</evidence>
<gene>
    <name evidence="3" type="ORF">BCR38DRAFT_339361</name>
</gene>
<feature type="compositionally biased region" description="Polar residues" evidence="1">
    <location>
        <begin position="82"/>
        <end position="93"/>
    </location>
</feature>
<dbReference type="GO" id="GO:0042149">
    <property type="term" value="P:cellular response to glucose starvation"/>
    <property type="evidence" value="ECO:0007669"/>
    <property type="project" value="TreeGrafter"/>
</dbReference>
<dbReference type="OrthoDB" id="5563539at2759"/>
<dbReference type="Pfam" id="PF08550">
    <property type="entry name" value="GATA_AreA"/>
    <property type="match status" value="1"/>
</dbReference>
<proteinExistence type="predicted"/>
<feature type="compositionally biased region" description="Polar residues" evidence="1">
    <location>
        <begin position="518"/>
        <end position="534"/>
    </location>
</feature>
<dbReference type="InterPro" id="IPR013860">
    <property type="entry name" value="AreA_GATA"/>
</dbReference>
<dbReference type="InterPro" id="IPR052292">
    <property type="entry name" value="Glucose_repression_reg"/>
</dbReference>
<dbReference type="GeneID" id="63771910"/>
<dbReference type="PANTHER" id="PTHR28051">
    <property type="entry name" value="PROTEIN MTL1-RELATED"/>
    <property type="match status" value="1"/>
</dbReference>
<organism evidence="3 4">
    <name type="scientific">Pseudomassariella vexata</name>
    <dbReference type="NCBI Taxonomy" id="1141098"/>
    <lineage>
        <taxon>Eukaryota</taxon>
        <taxon>Fungi</taxon>
        <taxon>Dikarya</taxon>
        <taxon>Ascomycota</taxon>
        <taxon>Pezizomycotina</taxon>
        <taxon>Sordariomycetes</taxon>
        <taxon>Xylariomycetidae</taxon>
        <taxon>Amphisphaeriales</taxon>
        <taxon>Pseudomassariaceae</taxon>
        <taxon>Pseudomassariella</taxon>
    </lineage>
</organism>
<dbReference type="GO" id="GO:0007039">
    <property type="term" value="P:protein catabolic process in the vacuole"/>
    <property type="evidence" value="ECO:0007669"/>
    <property type="project" value="TreeGrafter"/>
</dbReference>
<feature type="compositionally biased region" description="Basic and acidic residues" evidence="1">
    <location>
        <begin position="392"/>
        <end position="401"/>
    </location>
</feature>
<feature type="compositionally biased region" description="Low complexity" evidence="1">
    <location>
        <begin position="61"/>
        <end position="72"/>
    </location>
</feature>
<feature type="compositionally biased region" description="Polar residues" evidence="1">
    <location>
        <begin position="348"/>
        <end position="362"/>
    </location>
</feature>
<dbReference type="PANTHER" id="PTHR28051:SF1">
    <property type="entry name" value="PROTEIN MTL1-RELATED"/>
    <property type="match status" value="1"/>
</dbReference>
<feature type="region of interest" description="Disordered" evidence="1">
    <location>
        <begin position="59"/>
        <end position="158"/>
    </location>
</feature>
<feature type="compositionally biased region" description="Polar residues" evidence="1">
    <location>
        <begin position="471"/>
        <end position="480"/>
    </location>
</feature>
<feature type="region of interest" description="Disordered" evidence="1">
    <location>
        <begin position="382"/>
        <end position="539"/>
    </location>
</feature>
<accession>A0A1Y2E499</accession>